<dbReference type="AlphaFoldDB" id="A0A383V557"/>
<evidence type="ECO:0000313" key="1">
    <source>
        <dbReference type="EMBL" id="SZX60231.1"/>
    </source>
</evidence>
<protein>
    <submittedName>
        <fullName evidence="1">Uncharacterized protein</fullName>
    </submittedName>
</protein>
<dbReference type="EMBL" id="FNXT01000048">
    <property type="protein sequence ID" value="SZX60231.1"/>
    <property type="molecule type" value="Genomic_DNA"/>
</dbReference>
<dbReference type="Proteomes" id="UP000256970">
    <property type="component" value="Unassembled WGS sequence"/>
</dbReference>
<gene>
    <name evidence="1" type="ORF">BQ4739_LOCUS801</name>
</gene>
<keyword evidence="2" id="KW-1185">Reference proteome</keyword>
<accession>A0A383V557</accession>
<name>A0A383V557_TETOB</name>
<dbReference type="SUPFAM" id="SSF141091">
    <property type="entry name" value="L21p-like"/>
    <property type="match status" value="1"/>
</dbReference>
<evidence type="ECO:0000313" key="2">
    <source>
        <dbReference type="Proteomes" id="UP000256970"/>
    </source>
</evidence>
<reference evidence="1 2" key="1">
    <citation type="submission" date="2016-10" db="EMBL/GenBank/DDBJ databases">
        <authorList>
            <person name="Cai Z."/>
        </authorList>
    </citation>
    <scope>NUCLEOTIDE SEQUENCE [LARGE SCALE GENOMIC DNA]</scope>
</reference>
<proteinExistence type="predicted"/>
<sequence>MAAYALSSVSRRAALTSSFRVQVVEQPYPLQAAAPSSHAPASSCGSGSRYAIVKLGGVRQMVEEGHAYTCPKRYLQEAPHGDSSGVFVFRSVLGLRSDGTFRWGKPYLIDAAVEVELLEEFAGPLVVAPAGLQPAAEADRTMAKYRVKAISAAGSTGAVQ</sequence>
<dbReference type="InterPro" id="IPR036164">
    <property type="entry name" value="bL21-like_sf"/>
</dbReference>
<organism evidence="1 2">
    <name type="scientific">Tetradesmus obliquus</name>
    <name type="common">Green alga</name>
    <name type="synonym">Acutodesmus obliquus</name>
    <dbReference type="NCBI Taxonomy" id="3088"/>
    <lineage>
        <taxon>Eukaryota</taxon>
        <taxon>Viridiplantae</taxon>
        <taxon>Chlorophyta</taxon>
        <taxon>core chlorophytes</taxon>
        <taxon>Chlorophyceae</taxon>
        <taxon>CS clade</taxon>
        <taxon>Sphaeropleales</taxon>
        <taxon>Scenedesmaceae</taxon>
        <taxon>Tetradesmus</taxon>
    </lineage>
</organism>